<dbReference type="SUPFAM" id="SSF55315">
    <property type="entry name" value="L30e-like"/>
    <property type="match status" value="1"/>
</dbReference>
<protein>
    <submittedName>
        <fullName evidence="5">rRNA methyltransferase</fullName>
    </submittedName>
</protein>
<comment type="caution">
    <text evidence="5">The sequence shown here is derived from an EMBL/GenBank/DDBJ whole genome shotgun (WGS) entry which is preliminary data.</text>
</comment>
<name>A0ABQ2CXD8_9DEIO</name>
<evidence type="ECO:0000256" key="2">
    <source>
        <dbReference type="ARBA" id="ARBA00022603"/>
    </source>
</evidence>
<dbReference type="InterPro" id="IPR013123">
    <property type="entry name" value="SpoU_subst-bd"/>
</dbReference>
<dbReference type="PANTHER" id="PTHR43191">
    <property type="entry name" value="RRNA METHYLTRANSFERASE 3"/>
    <property type="match status" value="1"/>
</dbReference>
<dbReference type="EMBL" id="BMOD01000004">
    <property type="protein sequence ID" value="GGJ30568.1"/>
    <property type="molecule type" value="Genomic_DNA"/>
</dbReference>
<dbReference type="Gene3D" id="3.30.1330.30">
    <property type="match status" value="1"/>
</dbReference>
<dbReference type="InterPro" id="IPR029026">
    <property type="entry name" value="tRNA_m1G_MTases_N"/>
</dbReference>
<dbReference type="Proteomes" id="UP000632222">
    <property type="component" value="Unassembled WGS sequence"/>
</dbReference>
<organism evidence="5 6">
    <name type="scientific">Deinococcus roseus</name>
    <dbReference type="NCBI Taxonomy" id="392414"/>
    <lineage>
        <taxon>Bacteria</taxon>
        <taxon>Thermotogati</taxon>
        <taxon>Deinococcota</taxon>
        <taxon>Deinococci</taxon>
        <taxon>Deinococcales</taxon>
        <taxon>Deinococcaceae</taxon>
        <taxon>Deinococcus</taxon>
    </lineage>
</organism>
<feature type="domain" description="RNA 2-O ribose methyltransferase substrate binding" evidence="4">
    <location>
        <begin position="31"/>
        <end position="104"/>
    </location>
</feature>
<dbReference type="SMART" id="SM00967">
    <property type="entry name" value="SpoU_sub_bind"/>
    <property type="match status" value="1"/>
</dbReference>
<dbReference type="SUPFAM" id="SSF75217">
    <property type="entry name" value="alpha/beta knot"/>
    <property type="match status" value="1"/>
</dbReference>
<evidence type="ECO:0000313" key="5">
    <source>
        <dbReference type="EMBL" id="GGJ30568.1"/>
    </source>
</evidence>
<dbReference type="Pfam" id="PF00588">
    <property type="entry name" value="SpoU_methylase"/>
    <property type="match status" value="1"/>
</dbReference>
<dbReference type="Pfam" id="PF22435">
    <property type="entry name" value="MRM3-like_sub_bind"/>
    <property type="match status" value="1"/>
</dbReference>
<dbReference type="InterPro" id="IPR051259">
    <property type="entry name" value="rRNA_Methyltransferase"/>
</dbReference>
<dbReference type="InterPro" id="IPR001537">
    <property type="entry name" value="SpoU_MeTrfase"/>
</dbReference>
<dbReference type="InterPro" id="IPR053888">
    <property type="entry name" value="MRM3-like_sub_bind"/>
</dbReference>
<proteinExistence type="inferred from homology"/>
<dbReference type="PANTHER" id="PTHR43191:SF2">
    <property type="entry name" value="RRNA METHYLTRANSFERASE 3, MITOCHONDRIAL"/>
    <property type="match status" value="1"/>
</dbReference>
<accession>A0ABQ2CXD8</accession>
<comment type="similarity">
    <text evidence="1">Belongs to the class IV-like SAM-binding methyltransferase superfamily. RNA methyltransferase TrmH family.</text>
</comment>
<dbReference type="GO" id="GO:0032259">
    <property type="term" value="P:methylation"/>
    <property type="evidence" value="ECO:0007669"/>
    <property type="project" value="UniProtKB-KW"/>
</dbReference>
<evidence type="ECO:0000313" key="6">
    <source>
        <dbReference type="Proteomes" id="UP000632222"/>
    </source>
</evidence>
<evidence type="ECO:0000256" key="3">
    <source>
        <dbReference type="ARBA" id="ARBA00022679"/>
    </source>
</evidence>
<dbReference type="InterPro" id="IPR029064">
    <property type="entry name" value="Ribosomal_eL30-like_sf"/>
</dbReference>
<dbReference type="GO" id="GO:0008168">
    <property type="term" value="F:methyltransferase activity"/>
    <property type="evidence" value="ECO:0007669"/>
    <property type="project" value="UniProtKB-KW"/>
</dbReference>
<sequence length="262" mass="29135">MKEITSTQNPELKTLIKLQERRHRRKEGRFLIEGAREASRALLADMDLEKLYFCEELFSPEAHELYRDFAGLEQIKLSEAAFQKISLRENPDGMVALAAIPEFQLSELQLPERALVLVLQGLEKPGNLGALLRTADGVGVDAVFITGEGTDLYNPNVIRASQGSVFTQPVFAAEEQDLLDFLKSRNFTILAATPHTHKTYWEASYLGATAICLGTEHEGLSDFWMQQATEQVVIPMQGTADSLNVGIAGALLLYEALRQRKA</sequence>
<dbReference type="CDD" id="cd18104">
    <property type="entry name" value="SpoU-like_RNA-MTase"/>
    <property type="match status" value="1"/>
</dbReference>
<keyword evidence="2 5" id="KW-0489">Methyltransferase</keyword>
<gene>
    <name evidence="5" type="ORF">GCM10008938_15820</name>
</gene>
<evidence type="ECO:0000259" key="4">
    <source>
        <dbReference type="SMART" id="SM00967"/>
    </source>
</evidence>
<dbReference type="RefSeq" id="WP_189002120.1">
    <property type="nucleotide sequence ID" value="NZ_BMOD01000004.1"/>
</dbReference>
<evidence type="ECO:0000256" key="1">
    <source>
        <dbReference type="ARBA" id="ARBA00007228"/>
    </source>
</evidence>
<keyword evidence="3" id="KW-0808">Transferase</keyword>
<reference evidence="6" key="1">
    <citation type="journal article" date="2019" name="Int. J. Syst. Evol. Microbiol.">
        <title>The Global Catalogue of Microorganisms (GCM) 10K type strain sequencing project: providing services to taxonomists for standard genome sequencing and annotation.</title>
        <authorList>
            <consortium name="The Broad Institute Genomics Platform"/>
            <consortium name="The Broad Institute Genome Sequencing Center for Infectious Disease"/>
            <person name="Wu L."/>
            <person name="Ma J."/>
        </authorList>
    </citation>
    <scope>NUCLEOTIDE SEQUENCE [LARGE SCALE GENOMIC DNA]</scope>
    <source>
        <strain evidence="6">JCM 14370</strain>
    </source>
</reference>
<keyword evidence="6" id="KW-1185">Reference proteome</keyword>
<dbReference type="Gene3D" id="3.40.1280.10">
    <property type="match status" value="1"/>
</dbReference>
<dbReference type="InterPro" id="IPR029028">
    <property type="entry name" value="Alpha/beta_knot_MTases"/>
</dbReference>